<dbReference type="Gene3D" id="1.10.1410.10">
    <property type="match status" value="1"/>
</dbReference>
<evidence type="ECO:0000256" key="1">
    <source>
        <dbReference type="ARBA" id="ARBA00001936"/>
    </source>
</evidence>
<comment type="catalytic activity">
    <reaction evidence="14">
        <text>RNA(n) + ATP = RNA(n)-3'-adenine ribonucleotide + diphosphate</text>
        <dbReference type="Rhea" id="RHEA:11332"/>
        <dbReference type="Rhea" id="RHEA-COMP:14527"/>
        <dbReference type="Rhea" id="RHEA-COMP:17347"/>
        <dbReference type="ChEBI" id="CHEBI:30616"/>
        <dbReference type="ChEBI" id="CHEBI:33019"/>
        <dbReference type="ChEBI" id="CHEBI:140395"/>
        <dbReference type="ChEBI" id="CHEBI:173115"/>
        <dbReference type="EC" id="2.7.7.19"/>
    </reaction>
</comment>
<evidence type="ECO:0000256" key="2">
    <source>
        <dbReference type="ARBA" id="ARBA00001946"/>
    </source>
</evidence>
<evidence type="ECO:0000256" key="12">
    <source>
        <dbReference type="ARBA" id="ARBA00023211"/>
    </source>
</evidence>
<evidence type="ECO:0000313" key="20">
    <source>
        <dbReference type="Proteomes" id="UP001479290"/>
    </source>
</evidence>
<dbReference type="Proteomes" id="UP001479290">
    <property type="component" value="Unassembled WGS sequence"/>
</dbReference>
<reference evidence="19 20" key="1">
    <citation type="submission" date="2024-05" db="EMBL/GenBank/DDBJ databases">
        <title>A high-quality chromosomal-level genome assembly of Topmouth culter (Culter alburnus).</title>
        <authorList>
            <person name="Zhao H."/>
        </authorList>
    </citation>
    <scope>NUCLEOTIDE SEQUENCE [LARGE SCALE GENOMIC DNA]</scope>
    <source>
        <strain evidence="19">CATC2023</strain>
        <tissue evidence="19">Muscle</tissue>
    </source>
</reference>
<dbReference type="InterPro" id="IPR043519">
    <property type="entry name" value="NT_sf"/>
</dbReference>
<protein>
    <recommendedName>
        <fullName evidence="4">polynucleotide adenylyltransferase</fullName>
        <ecNumber evidence="4">2.7.7.19</ecNumber>
    </recommendedName>
</protein>
<keyword evidence="10" id="KW-0067">ATP-binding</keyword>
<proteinExistence type="inferred from homology"/>
<feature type="domain" description="Poly(A) RNA polymerase mitochondrial-like central palm" evidence="18">
    <location>
        <begin position="166"/>
        <end position="302"/>
    </location>
</feature>
<keyword evidence="12" id="KW-0464">Manganese</keyword>
<keyword evidence="9" id="KW-0547">Nucleotide-binding</keyword>
<evidence type="ECO:0000256" key="3">
    <source>
        <dbReference type="ARBA" id="ARBA00004496"/>
    </source>
</evidence>
<dbReference type="InterPro" id="IPR002058">
    <property type="entry name" value="PAP_assoc"/>
</dbReference>
<evidence type="ECO:0000256" key="7">
    <source>
        <dbReference type="ARBA" id="ARBA00022679"/>
    </source>
</evidence>
<comment type="cofactor">
    <cofactor evidence="1">
        <name>Mn(2+)</name>
        <dbReference type="ChEBI" id="CHEBI:29035"/>
    </cofactor>
</comment>
<evidence type="ECO:0000256" key="10">
    <source>
        <dbReference type="ARBA" id="ARBA00022840"/>
    </source>
</evidence>
<feature type="compositionally biased region" description="Polar residues" evidence="15">
    <location>
        <begin position="95"/>
        <end position="114"/>
    </location>
</feature>
<keyword evidence="8" id="KW-0479">Metal-binding</keyword>
<keyword evidence="6" id="KW-0507">mRNA processing</keyword>
<dbReference type="SUPFAM" id="SSF81631">
    <property type="entry name" value="PAP/OAS1 substrate-binding domain"/>
    <property type="match status" value="1"/>
</dbReference>
<feature type="domain" description="PAP-associated" evidence="17">
    <location>
        <begin position="390"/>
        <end position="444"/>
    </location>
</feature>
<evidence type="ECO:0000259" key="18">
    <source>
        <dbReference type="Pfam" id="PF22600"/>
    </source>
</evidence>
<dbReference type="FunFam" id="3.30.460.10:FF:000022">
    <property type="entry name" value="poly(A) RNA polymerase GLD2 isoform X1"/>
    <property type="match status" value="1"/>
</dbReference>
<accession>A0AAW2APW2</accession>
<evidence type="ECO:0000256" key="6">
    <source>
        <dbReference type="ARBA" id="ARBA00022664"/>
    </source>
</evidence>
<dbReference type="PANTHER" id="PTHR12271">
    <property type="entry name" value="POLY A POLYMERASE CID PAP -RELATED"/>
    <property type="match status" value="1"/>
</dbReference>
<dbReference type="AlphaFoldDB" id="A0AAW2APW2"/>
<evidence type="ECO:0000256" key="4">
    <source>
        <dbReference type="ARBA" id="ARBA00012388"/>
    </source>
</evidence>
<dbReference type="FunFam" id="1.10.1410.10:FF:000007">
    <property type="entry name" value="poly(A) RNA polymerase GLD2 isoform X1"/>
    <property type="match status" value="1"/>
</dbReference>
<dbReference type="CDD" id="cd05402">
    <property type="entry name" value="NT_PAP_TUTase"/>
    <property type="match status" value="1"/>
</dbReference>
<comment type="cofactor">
    <cofactor evidence="2">
        <name>Mg(2+)</name>
        <dbReference type="ChEBI" id="CHEBI:18420"/>
    </cofactor>
</comment>
<dbReference type="GO" id="GO:1990817">
    <property type="term" value="F:poly(A) RNA polymerase activity"/>
    <property type="evidence" value="ECO:0007669"/>
    <property type="project" value="UniProtKB-EC"/>
</dbReference>
<keyword evidence="7" id="KW-0808">Transferase</keyword>
<sequence length="548" mass="62014">MFPRAYIFSHKDGPAEHLSQHILPHTVSQQQRIEAHLNETNVIGPPTSVPRFIPTYQWTPAELPDVSCSPNGVTGSNRKRRRPNQSQNDLKKQRFTSPGPSNQPARNANFTSQPVAGPVTGREACNSHSSDPTCSSPTSKPGGCVPSLREGSHQSTFNPSSVNDKLSQQILNLFHACEQQNDDLEKKEHCRAALQRDIQTIFPGAQVFLAGSSLNGFGSRTSDADLCLVIEEGAVNHRTDAVYVLSLVRTLFYKLSYIERPQLIRAKVPILKFRDRVSGVEFDLNFNNTVGIRNTFLLRTYAYVEKRVRPIILVIKKWANYYCINDASRGTLSSYTLVLMVLHYLQTLPDPVIPCLQMDYPECFNPKMDIHLVPSGPSNIPAFVSKNQSSLGDLLLGFLKYYATVFKWDKYVISVREAKTFPKTSCREWREKFICVEEPFDRTNTARAVHERIKFEAIKAQFIKVSLLTLVLNRGVTVHKHDCSVCTSVFKGALDCFFTRCNISLRCPLNVSVKFQLKIPHRFFLINFFSCLFWGIINYALIFSARPL</sequence>
<dbReference type="InterPro" id="IPR054708">
    <property type="entry name" value="MTPAP-like_central"/>
</dbReference>
<dbReference type="EC" id="2.7.7.19" evidence="4"/>
<evidence type="ECO:0000256" key="8">
    <source>
        <dbReference type="ARBA" id="ARBA00022723"/>
    </source>
</evidence>
<dbReference type="GO" id="GO:0031123">
    <property type="term" value="P:RNA 3'-end processing"/>
    <property type="evidence" value="ECO:0007669"/>
    <property type="project" value="TreeGrafter"/>
</dbReference>
<dbReference type="SUPFAM" id="SSF81301">
    <property type="entry name" value="Nucleotidyltransferase"/>
    <property type="match status" value="1"/>
</dbReference>
<feature type="compositionally biased region" description="Polar residues" evidence="15">
    <location>
        <begin position="126"/>
        <end position="139"/>
    </location>
</feature>
<evidence type="ECO:0000256" key="13">
    <source>
        <dbReference type="ARBA" id="ARBA00038491"/>
    </source>
</evidence>
<feature type="transmembrane region" description="Helical" evidence="16">
    <location>
        <begin position="523"/>
        <end position="543"/>
    </location>
</feature>
<evidence type="ECO:0000256" key="11">
    <source>
        <dbReference type="ARBA" id="ARBA00022842"/>
    </source>
</evidence>
<keyword evidence="20" id="KW-1185">Reference proteome</keyword>
<dbReference type="GO" id="GO:0010468">
    <property type="term" value="P:regulation of gene expression"/>
    <property type="evidence" value="ECO:0007669"/>
    <property type="project" value="UniProtKB-ARBA"/>
</dbReference>
<evidence type="ECO:0000256" key="15">
    <source>
        <dbReference type="SAM" id="MobiDB-lite"/>
    </source>
</evidence>
<evidence type="ECO:0000256" key="5">
    <source>
        <dbReference type="ARBA" id="ARBA00022490"/>
    </source>
</evidence>
<keyword evidence="11" id="KW-0460">Magnesium</keyword>
<evidence type="ECO:0000256" key="9">
    <source>
        <dbReference type="ARBA" id="ARBA00022741"/>
    </source>
</evidence>
<feature type="region of interest" description="Disordered" evidence="15">
    <location>
        <begin position="66"/>
        <end position="161"/>
    </location>
</feature>
<dbReference type="PANTHER" id="PTHR12271:SF40">
    <property type="entry name" value="POLY(A) RNA POLYMERASE GLD2"/>
    <property type="match status" value="1"/>
</dbReference>
<comment type="caution">
    <text evidence="19">The sequence shown here is derived from an EMBL/GenBank/DDBJ whole genome shotgun (WGS) entry which is preliminary data.</text>
</comment>
<evidence type="ECO:0000313" key="19">
    <source>
        <dbReference type="EMBL" id="KAK9974355.1"/>
    </source>
</evidence>
<gene>
    <name evidence="19" type="ORF">ABG768_022457</name>
</gene>
<organism evidence="19 20">
    <name type="scientific">Culter alburnus</name>
    <name type="common">Topmouth culter</name>
    <dbReference type="NCBI Taxonomy" id="194366"/>
    <lineage>
        <taxon>Eukaryota</taxon>
        <taxon>Metazoa</taxon>
        <taxon>Chordata</taxon>
        <taxon>Craniata</taxon>
        <taxon>Vertebrata</taxon>
        <taxon>Euteleostomi</taxon>
        <taxon>Actinopterygii</taxon>
        <taxon>Neopterygii</taxon>
        <taxon>Teleostei</taxon>
        <taxon>Ostariophysi</taxon>
        <taxon>Cypriniformes</taxon>
        <taxon>Xenocyprididae</taxon>
        <taxon>Xenocypridinae</taxon>
        <taxon>Culter</taxon>
    </lineage>
</organism>
<evidence type="ECO:0000259" key="17">
    <source>
        <dbReference type="Pfam" id="PF03828"/>
    </source>
</evidence>
<evidence type="ECO:0000256" key="14">
    <source>
        <dbReference type="ARBA" id="ARBA00048830"/>
    </source>
</evidence>
<dbReference type="EMBL" id="JAWDJR010000005">
    <property type="protein sequence ID" value="KAK9974355.1"/>
    <property type="molecule type" value="Genomic_DNA"/>
</dbReference>
<name>A0AAW2APW2_CULAL</name>
<dbReference type="Gene3D" id="3.30.460.10">
    <property type="entry name" value="Beta Polymerase, domain 2"/>
    <property type="match status" value="1"/>
</dbReference>
<dbReference type="Pfam" id="PF22600">
    <property type="entry name" value="MTPAP-like_central"/>
    <property type="match status" value="1"/>
</dbReference>
<keyword evidence="16" id="KW-0812">Transmembrane</keyword>
<comment type="subcellular location">
    <subcellularLocation>
        <location evidence="3">Cytoplasm</location>
    </subcellularLocation>
</comment>
<keyword evidence="16" id="KW-1133">Transmembrane helix</keyword>
<dbReference type="GO" id="GO:0005737">
    <property type="term" value="C:cytoplasm"/>
    <property type="evidence" value="ECO:0007669"/>
    <property type="project" value="UniProtKB-SubCell"/>
</dbReference>
<dbReference type="Pfam" id="PF03828">
    <property type="entry name" value="PAP_assoc"/>
    <property type="match status" value="1"/>
</dbReference>
<keyword evidence="16" id="KW-0472">Membrane</keyword>
<dbReference type="GO" id="GO:0006397">
    <property type="term" value="P:mRNA processing"/>
    <property type="evidence" value="ECO:0007669"/>
    <property type="project" value="UniProtKB-KW"/>
</dbReference>
<keyword evidence="5" id="KW-0963">Cytoplasm</keyword>
<dbReference type="GO" id="GO:0005524">
    <property type="term" value="F:ATP binding"/>
    <property type="evidence" value="ECO:0007669"/>
    <property type="project" value="UniProtKB-KW"/>
</dbReference>
<evidence type="ECO:0000256" key="16">
    <source>
        <dbReference type="SAM" id="Phobius"/>
    </source>
</evidence>
<comment type="similarity">
    <text evidence="13">Belongs to the DNA polymerase type-B-like family. GLD2 subfamily.</text>
</comment>
<dbReference type="GO" id="GO:0046872">
    <property type="term" value="F:metal ion binding"/>
    <property type="evidence" value="ECO:0007669"/>
    <property type="project" value="UniProtKB-KW"/>
</dbReference>